<gene>
    <name evidence="1" type="ORF">ACD_2C00231G0001</name>
</gene>
<comment type="caution">
    <text evidence="1">The sequence shown here is derived from an EMBL/GenBank/DDBJ whole genome shotgun (WGS) entry which is preliminary data.</text>
</comment>
<reference evidence="1" key="1">
    <citation type="journal article" date="2012" name="Science">
        <title>Fermentation, hydrogen, and sulfur metabolism in multiple uncultivated bacterial phyla.</title>
        <authorList>
            <person name="Wrighton K.C."/>
            <person name="Thomas B.C."/>
            <person name="Sharon I."/>
            <person name="Miller C.S."/>
            <person name="Castelle C.J."/>
            <person name="VerBerkmoes N.C."/>
            <person name="Wilkins M.J."/>
            <person name="Hettich R.L."/>
            <person name="Lipton M.S."/>
            <person name="Williams K.H."/>
            <person name="Long P.E."/>
            <person name="Banfield J.F."/>
        </authorList>
    </citation>
    <scope>NUCLEOTIDE SEQUENCE [LARGE SCALE GENOMIC DNA]</scope>
</reference>
<sequence>MKKSLPFELPYQGEISLERTRFPYTLKVGEKVIATIFTSRMNDAFLNLFEYAVETNRLKRRVNRLIELAERGGLQLPDEQTRRENEIDLSIKEDAEDLFKLYGLRAGQIYKSKRAEYWYELTEINGMKGLITLHWLGEPEYTRDVDIKSISKGYVLWEDEIAENLLDFCKVKSWSI</sequence>
<name>K2H012_9BACT</name>
<dbReference type="AlphaFoldDB" id="K2H012"/>
<accession>K2H012</accession>
<protein>
    <submittedName>
        <fullName evidence="1">Uncharacterized protein</fullName>
    </submittedName>
</protein>
<dbReference type="EMBL" id="AMFJ01000231">
    <property type="protein sequence ID" value="EKE29100.1"/>
    <property type="molecule type" value="Genomic_DNA"/>
</dbReference>
<proteinExistence type="predicted"/>
<evidence type="ECO:0000313" key="1">
    <source>
        <dbReference type="EMBL" id="EKE29100.1"/>
    </source>
</evidence>
<organism evidence="1">
    <name type="scientific">uncultured bacterium</name>
    <name type="common">gcode 4</name>
    <dbReference type="NCBI Taxonomy" id="1234023"/>
    <lineage>
        <taxon>Bacteria</taxon>
        <taxon>environmental samples</taxon>
    </lineage>
</organism>